<keyword evidence="4" id="KW-1185">Reference proteome</keyword>
<evidence type="ECO:0000313" key="2">
    <source>
        <dbReference type="EMBL" id="AKB93350.1"/>
    </source>
</evidence>
<dbReference type="Proteomes" id="UP000127637">
    <property type="component" value="Segment"/>
</dbReference>
<reference evidence="1" key="3">
    <citation type="submission" date="2015-04" db="EMBL/GenBank/DDBJ databases">
        <authorList>
            <person name="Heaggans S.Y."/>
            <person name="Hayward G.S."/>
        </authorList>
    </citation>
    <scope>NUCLEOTIDE SEQUENCE</scope>
    <source>
        <strain evidence="1">England</strain>
    </source>
</reference>
<gene>
    <name evidence="1" type="primary">eORF14</name>
    <name evidence="2" type="synonym">bORF14</name>
</gene>
<organism evidence="1 4">
    <name type="scientific">Rat cytomegalovirus (isolate England)</name>
    <name type="common">RCMV-E</name>
    <name type="synonym">Murid herpesvirus 8</name>
    <dbReference type="NCBI Taxonomy" id="1261657"/>
    <lineage>
        <taxon>Viruses</taxon>
        <taxon>Duplodnaviria</taxon>
        <taxon>Heunggongvirae</taxon>
        <taxon>Peploviricota</taxon>
        <taxon>Herviviricetes</taxon>
        <taxon>Herpesvirales</taxon>
        <taxon>Orthoherpesviridae</taxon>
        <taxon>Betaherpesvirinae</taxon>
        <taxon>Muromegalovirus</taxon>
        <taxon>Muromegalovirus muridbeta8</taxon>
    </lineage>
</organism>
<sequence length="148" mass="16408">MTTLIVLVLVVINVVIVPRRAEAGVGAWSTGCDPARIGQICTMYAQVSDPPAQYVSWSKLGSDRTEVSLVSRTEVPWFDKPIKKRLLRRSGLRGLTVTSVSADRVVTSMLIFKVTAKTAGRYRCNFYLDGPMTEFRVDIDTISGKRII</sequence>
<accession>K7XR77</accession>
<evidence type="ECO:0000313" key="1">
    <source>
        <dbReference type="EMBL" id="AFX83471.1"/>
    </source>
</evidence>
<dbReference type="KEGG" id="vg:14039077"/>
<dbReference type="Proteomes" id="UP000097765">
    <property type="component" value="Segment"/>
</dbReference>
<dbReference type="GeneID" id="14039077"/>
<proteinExistence type="predicted"/>
<reference evidence="3 4" key="1">
    <citation type="journal article" date="2012" name="J. Virol.">
        <title>Complete genome sequence of the english isolate of rat cytomegalovirus (Murid herpesvirus 8).</title>
        <authorList>
            <person name="Ettinger J."/>
            <person name="Geyer H."/>
            <person name="Nitsche A."/>
            <person name="Zimmermann A."/>
            <person name="Brune W."/>
            <person name="Sandford G.R."/>
            <person name="Hayward G.S."/>
            <person name="Voigt S."/>
        </authorList>
    </citation>
    <scope>NUCLEOTIDE SEQUENCE [LARGE SCALE GENOMIC DNA]</scope>
    <source>
        <strain evidence="2">Berlin</strain>
        <strain evidence="1">England</strain>
    </source>
</reference>
<dbReference type="RefSeq" id="YP_007016554.1">
    <property type="nucleotide sequence ID" value="NC_019559.2"/>
</dbReference>
<dbReference type="Gene3D" id="2.60.40.10">
    <property type="entry name" value="Immunoglobulins"/>
    <property type="match status" value="1"/>
</dbReference>
<evidence type="ECO:0000313" key="3">
    <source>
        <dbReference type="Proteomes" id="UP000097765"/>
    </source>
</evidence>
<protein>
    <submittedName>
        <fullName evidence="2">BORF14</fullName>
    </submittedName>
    <submittedName>
        <fullName evidence="1">EORF14</fullName>
    </submittedName>
</protein>
<dbReference type="EMBL" id="JX867617">
    <property type="protein sequence ID" value="AFX83471.1"/>
    <property type="molecule type" value="Genomic_DNA"/>
</dbReference>
<organismHost>
    <name type="scientific">Rattus norvegicus</name>
    <name type="common">Rat</name>
    <dbReference type="NCBI Taxonomy" id="10116"/>
</organismHost>
<dbReference type="SUPFAM" id="SSF48726">
    <property type="entry name" value="Immunoglobulin"/>
    <property type="match status" value="1"/>
</dbReference>
<evidence type="ECO:0000313" key="4">
    <source>
        <dbReference type="Proteomes" id="UP000127637"/>
    </source>
</evidence>
<dbReference type="InterPro" id="IPR036179">
    <property type="entry name" value="Ig-like_dom_sf"/>
</dbReference>
<dbReference type="EMBL" id="KP202868">
    <property type="protein sequence ID" value="AKB93350.1"/>
    <property type="molecule type" value="Genomic_DNA"/>
</dbReference>
<reference evidence="3 4" key="2">
    <citation type="journal article" date="2015" name="J. Gen. Virol.">
        <title>The English isolate and a newly identified Berlin isolate of Rat Cytomegalovirus (RCMV) share similarities with but separate as an anciently diverged clade from Mouse CMV and the Maastricht isolate of RCMV.</title>
        <authorList>
            <person name="Geyer H."/>
            <person name="Ettinger J."/>
            <person name="Moller L."/>
            <person name="Schmolz E."/>
            <person name="Nitsche A."/>
            <person name="Brune W."/>
            <person name="Heaggans S."/>
            <person name="Sandford G.R."/>
            <person name="Hayward G.S."/>
            <person name="Voigt S."/>
        </authorList>
    </citation>
    <scope>NUCLEOTIDE SEQUENCE [LARGE SCALE GENOMIC DNA]</scope>
    <source>
        <strain evidence="2">Berlin</strain>
        <strain evidence="1">England</strain>
    </source>
</reference>
<name>K7XR77_RCMVE</name>
<dbReference type="InterPro" id="IPR013783">
    <property type="entry name" value="Ig-like_fold"/>
</dbReference>